<dbReference type="Proteomes" id="UP000734854">
    <property type="component" value="Unassembled WGS sequence"/>
</dbReference>
<gene>
    <name evidence="3" type="ORF">ZIOFF_034435</name>
</gene>
<dbReference type="PANTHER" id="PTHR33494:SF1">
    <property type="entry name" value="C2H2-TYPE DOMAIN-CONTAINING PROTEIN-RELATED"/>
    <property type="match status" value="1"/>
</dbReference>
<feature type="region of interest" description="Disordered" evidence="1">
    <location>
        <begin position="91"/>
        <end position="114"/>
    </location>
</feature>
<proteinExistence type="predicted"/>
<comment type="caution">
    <text evidence="3">The sequence shown here is derived from an EMBL/GenBank/DDBJ whole genome shotgun (WGS) entry which is preliminary data.</text>
</comment>
<reference evidence="3 4" key="1">
    <citation type="submission" date="2020-08" db="EMBL/GenBank/DDBJ databases">
        <title>Plant Genome Project.</title>
        <authorList>
            <person name="Zhang R.-G."/>
        </authorList>
    </citation>
    <scope>NUCLEOTIDE SEQUENCE [LARGE SCALE GENOMIC DNA]</scope>
    <source>
        <tissue evidence="3">Rhizome</tissue>
    </source>
</reference>
<feature type="compositionally biased region" description="Polar residues" evidence="1">
    <location>
        <begin position="47"/>
        <end position="56"/>
    </location>
</feature>
<feature type="region of interest" description="Disordered" evidence="1">
    <location>
        <begin position="375"/>
        <end position="398"/>
    </location>
</feature>
<feature type="region of interest" description="Disordered" evidence="1">
    <location>
        <begin position="530"/>
        <end position="567"/>
    </location>
</feature>
<sequence>MVQSSDSSKRRAGSTPHPAPSPPKVKLEVEESLDDERSPLHKRSRDASTSSQQALYNNVLGEPGPLGLRLRKSPSLADLIQMRLSQAKAGSTSCATNSKSSEVGDAKESKSSAASSSTSKIKASNFPASYLKIGAWEVRILLRKFLVVYKLLVRSFLPICVHISLLVEFVESSPCSIGKQCISRYEGDLVAKCYFAKHKLVWEVLEGGLKSKIEFHWSDITTIKATFSEGVNGTLEIVLARPPLFFRETDPQPRKHTLWQATQDFTNGQASIHRPLGRKVTDVLLLLIMLRRHLLQCSQTLLSKNFEKLIDCDPRLKLLSQQPDTILESPYFDPQFSVYEDQDDSNHFQDVIKDNCGTTFSGFCEPGSPCATSSISNKTETRDSFGRTPDFDSQDTPSPCSGNALVFYNFDTNVIVGIEARSGEENMGKDMESRIQNWWDRLKLPGIRGSMSMTDLVNHLDHHISEQMASGKTSLPSNTLPDREMLEDIAHYLLNDSQSSAASSDEQSIISRVDSLCCLLHKDTAAGTKLNSKMKDSDDTQAGAGSDEEPYSTPEAELADGAQPPLSRKESYGELLILPRIASMPQFFNVPDDAEK</sequence>
<organism evidence="3 4">
    <name type="scientific">Zingiber officinale</name>
    <name type="common">Ginger</name>
    <name type="synonym">Amomum zingiber</name>
    <dbReference type="NCBI Taxonomy" id="94328"/>
    <lineage>
        <taxon>Eukaryota</taxon>
        <taxon>Viridiplantae</taxon>
        <taxon>Streptophyta</taxon>
        <taxon>Embryophyta</taxon>
        <taxon>Tracheophyta</taxon>
        <taxon>Spermatophyta</taxon>
        <taxon>Magnoliopsida</taxon>
        <taxon>Liliopsida</taxon>
        <taxon>Zingiberales</taxon>
        <taxon>Zingiberaceae</taxon>
        <taxon>Zingiber</taxon>
    </lineage>
</organism>
<evidence type="ECO:0000313" key="4">
    <source>
        <dbReference type="Proteomes" id="UP000734854"/>
    </source>
</evidence>
<feature type="region of interest" description="Disordered" evidence="1">
    <location>
        <begin position="1"/>
        <end position="63"/>
    </location>
</feature>
<protein>
    <recommendedName>
        <fullName evidence="2">TRF2/HOY1 PH-like domain-containing protein</fullName>
    </recommendedName>
</protein>
<name>A0A8J5LCV2_ZINOF</name>
<dbReference type="AlphaFoldDB" id="A0A8J5LCV2"/>
<feature type="compositionally biased region" description="Basic and acidic residues" evidence="1">
    <location>
        <begin position="25"/>
        <end position="39"/>
    </location>
</feature>
<evidence type="ECO:0000313" key="3">
    <source>
        <dbReference type="EMBL" id="KAG6509046.1"/>
    </source>
</evidence>
<evidence type="ECO:0000256" key="1">
    <source>
        <dbReference type="SAM" id="MobiDB-lite"/>
    </source>
</evidence>
<dbReference type="EMBL" id="JACMSC010000009">
    <property type="protein sequence ID" value="KAG6509046.1"/>
    <property type="molecule type" value="Genomic_DNA"/>
</dbReference>
<feature type="compositionally biased region" description="Polar residues" evidence="1">
    <location>
        <begin position="91"/>
        <end position="101"/>
    </location>
</feature>
<accession>A0A8J5LCV2</accession>
<evidence type="ECO:0000259" key="2">
    <source>
        <dbReference type="Pfam" id="PF24818"/>
    </source>
</evidence>
<feature type="domain" description="TRF2/HOY1 PH-like" evidence="2">
    <location>
        <begin position="178"/>
        <end position="274"/>
    </location>
</feature>
<dbReference type="Pfam" id="PF24818">
    <property type="entry name" value="PH_TRF2_HOY1"/>
    <property type="match status" value="1"/>
</dbReference>
<keyword evidence="4" id="KW-1185">Reference proteome</keyword>
<dbReference type="PANTHER" id="PTHR33494">
    <property type="entry name" value="OS02G0793800 PROTEIN"/>
    <property type="match status" value="1"/>
</dbReference>
<dbReference type="InterPro" id="IPR057939">
    <property type="entry name" value="TRF2_HOY1_PH"/>
</dbReference>